<reference evidence="2" key="1">
    <citation type="submission" date="2024-07" db="EMBL/GenBank/DDBJ databases">
        <title>Complete genome sequences of cellulolytic bacteria, Kitasatospora sp. CMC57 and Streptomyces sp. CMC78, isolated from Japanese agricultural soil.</title>
        <authorList>
            <person name="Hashimoto T."/>
            <person name="Ito M."/>
            <person name="Iwamoto M."/>
            <person name="Fukahori D."/>
            <person name="Shoda T."/>
            <person name="Sakoda M."/>
            <person name="Morohoshi T."/>
            <person name="Mitsuboshi M."/>
            <person name="Nishizawa T."/>
        </authorList>
    </citation>
    <scope>NUCLEOTIDE SEQUENCE</scope>
    <source>
        <strain evidence="2">CMC57</strain>
    </source>
</reference>
<evidence type="ECO:0000256" key="1">
    <source>
        <dbReference type="SAM" id="MobiDB-lite"/>
    </source>
</evidence>
<sequence>MTSPTIPTAPPPRATLPPGTPRRSRTCEVSRSAWSSNCIAYHLCNSPSSDRSRTLAVLRTPREVAELGFRPPGRARAVRRAGVGTAAPG</sequence>
<name>A0AB33JVT8_9ACTN</name>
<gene>
    <name evidence="2" type="ORF">KCMC57_17870</name>
</gene>
<dbReference type="AlphaFoldDB" id="A0AB33JVT8"/>
<feature type="compositionally biased region" description="Pro residues" evidence="1">
    <location>
        <begin position="7"/>
        <end position="20"/>
    </location>
</feature>
<evidence type="ECO:0000313" key="2">
    <source>
        <dbReference type="EMBL" id="BFP45419.1"/>
    </source>
</evidence>
<protein>
    <submittedName>
        <fullName evidence="2">Uncharacterized protein</fullName>
    </submittedName>
</protein>
<proteinExistence type="predicted"/>
<dbReference type="EMBL" id="AP035881">
    <property type="protein sequence ID" value="BFP45419.1"/>
    <property type="molecule type" value="Genomic_DNA"/>
</dbReference>
<organism evidence="2">
    <name type="scientific">Kitasatospora sp. CMC57</name>
    <dbReference type="NCBI Taxonomy" id="3231513"/>
    <lineage>
        <taxon>Bacteria</taxon>
        <taxon>Bacillati</taxon>
        <taxon>Actinomycetota</taxon>
        <taxon>Actinomycetes</taxon>
        <taxon>Kitasatosporales</taxon>
        <taxon>Streptomycetaceae</taxon>
        <taxon>Kitasatospora</taxon>
    </lineage>
</organism>
<accession>A0AB33JVT8</accession>
<feature type="region of interest" description="Disordered" evidence="1">
    <location>
        <begin position="1"/>
        <end position="25"/>
    </location>
</feature>